<evidence type="ECO:0000256" key="13">
    <source>
        <dbReference type="SAM" id="Phobius"/>
    </source>
</evidence>
<dbReference type="Pfam" id="PF13616">
    <property type="entry name" value="Rotamase_3"/>
    <property type="match status" value="1"/>
</dbReference>
<dbReference type="Pfam" id="PF13624">
    <property type="entry name" value="SurA_N_3"/>
    <property type="match status" value="1"/>
</dbReference>
<comment type="caution">
    <text evidence="15">The sequence shown here is derived from an EMBL/GenBank/DDBJ whole genome shotgun (WGS) entry which is preliminary data.</text>
</comment>
<keyword evidence="11" id="KW-0697">Rotamase</keyword>
<comment type="similarity">
    <text evidence="8">Belongs to the PpiD chaperone family.</text>
</comment>
<dbReference type="Gene3D" id="1.10.4030.10">
    <property type="entry name" value="Porin chaperone SurA, peptide-binding domain"/>
    <property type="match status" value="1"/>
</dbReference>
<keyword evidence="2" id="KW-1003">Cell membrane</keyword>
<sequence length="633" mass="68706">MFDFVRTHTRLLQFLLVLLIFPSFIFFGVQGYSSFVDGSNKTVAEVNGAAIKSGEFDAAHKQQIERMTQQMPGVDVKLLDTPEMRKRSLEGLVQQRVLAVASTKDRLLISDERLKRLFASDPQYASLRRPDGSVNAEMLAAQGMSSEVFAERLRQDYMLRQVLGGVGDSSFASTAVSQAGVAALLERREIAVQKLDAKDYLSKVQPTDADTEAYYKAHPAFYKTPESAQIEYVVLDLDMLKKQLSLSDDDLRKYYEENASRYTAAEERRASHILVNAPKDAPAADREKAKAKAQSLLEQARKNPGGFAELAKKNSDDPGSAAQGGDLEFFGKGAMTKPFEDAVFSMKDGEIVGPVETEFGYHIIKLTGVRGGTKKPFEAVRAEIVDEVGRQMAQKKFAEAAEQFGNLVYEQSDSLQPVVDKLRLTLSTGVVGREAAPGASGPLASPKLLAAIFGNEVLNNKRNTEAIETGPNQLVSARIVKHQPEVLLPLDAVKDRVLQRVRTGQAAAAARKDGQARVEALKAKAGEPQGAAVAVSRTQPAGQPRQVVEAALRADLSKGATVVGVDLGEQGFAVVQVLKVVDRGANDPDVPRAQPFVAQALAEAETLAYYEALKRRFKTRIVETPSAAASAAK</sequence>
<reference evidence="15 16" key="1">
    <citation type="submission" date="2021-04" db="EMBL/GenBank/DDBJ databases">
        <title>The genome sequence of Ideonella sp. 3Y2.</title>
        <authorList>
            <person name="Liu Y."/>
        </authorList>
    </citation>
    <scope>NUCLEOTIDE SEQUENCE [LARGE SCALE GENOMIC DNA]</scope>
    <source>
        <strain evidence="15 16">3Y2</strain>
    </source>
</reference>
<protein>
    <recommendedName>
        <fullName evidence="9">Periplasmic chaperone PpiD</fullName>
    </recommendedName>
    <alternativeName>
        <fullName evidence="10">Periplasmic folding chaperone</fullName>
    </alternativeName>
</protein>
<evidence type="ECO:0000256" key="8">
    <source>
        <dbReference type="ARBA" id="ARBA00038408"/>
    </source>
</evidence>
<dbReference type="GO" id="GO:0005886">
    <property type="term" value="C:plasma membrane"/>
    <property type="evidence" value="ECO:0007669"/>
    <property type="project" value="UniProtKB-SubCell"/>
</dbReference>
<dbReference type="PANTHER" id="PTHR47529">
    <property type="entry name" value="PEPTIDYL-PROLYL CIS-TRANS ISOMERASE D"/>
    <property type="match status" value="1"/>
</dbReference>
<evidence type="ECO:0000256" key="4">
    <source>
        <dbReference type="ARBA" id="ARBA00022692"/>
    </source>
</evidence>
<keyword evidence="7" id="KW-0143">Chaperone</keyword>
<accession>A0A940YDX7</accession>
<evidence type="ECO:0000313" key="16">
    <source>
        <dbReference type="Proteomes" id="UP000676246"/>
    </source>
</evidence>
<organism evidence="15 16">
    <name type="scientific">Ideonella alba</name>
    <dbReference type="NCBI Taxonomy" id="2824118"/>
    <lineage>
        <taxon>Bacteria</taxon>
        <taxon>Pseudomonadati</taxon>
        <taxon>Pseudomonadota</taxon>
        <taxon>Betaproteobacteria</taxon>
        <taxon>Burkholderiales</taxon>
        <taxon>Sphaerotilaceae</taxon>
        <taxon>Ideonella</taxon>
    </lineage>
</organism>
<evidence type="ECO:0000256" key="1">
    <source>
        <dbReference type="ARBA" id="ARBA00004382"/>
    </source>
</evidence>
<evidence type="ECO:0000256" key="2">
    <source>
        <dbReference type="ARBA" id="ARBA00022475"/>
    </source>
</evidence>
<keyword evidence="6 13" id="KW-0472">Membrane</keyword>
<evidence type="ECO:0000256" key="10">
    <source>
        <dbReference type="ARBA" id="ARBA00042775"/>
    </source>
</evidence>
<evidence type="ECO:0000256" key="6">
    <source>
        <dbReference type="ARBA" id="ARBA00023136"/>
    </source>
</evidence>
<dbReference type="AlphaFoldDB" id="A0A940YDX7"/>
<keyword evidence="3" id="KW-0997">Cell inner membrane</keyword>
<keyword evidence="11 15" id="KW-0413">Isomerase</keyword>
<evidence type="ECO:0000256" key="9">
    <source>
        <dbReference type="ARBA" id="ARBA00040743"/>
    </source>
</evidence>
<dbReference type="SUPFAM" id="SSF54534">
    <property type="entry name" value="FKBP-like"/>
    <property type="match status" value="1"/>
</dbReference>
<feature type="transmembrane region" description="Helical" evidence="13">
    <location>
        <begin position="12"/>
        <end position="32"/>
    </location>
</feature>
<dbReference type="GO" id="GO:0003755">
    <property type="term" value="F:peptidyl-prolyl cis-trans isomerase activity"/>
    <property type="evidence" value="ECO:0007669"/>
    <property type="project" value="UniProtKB-KW"/>
</dbReference>
<evidence type="ECO:0000259" key="14">
    <source>
        <dbReference type="PROSITE" id="PS50198"/>
    </source>
</evidence>
<dbReference type="SUPFAM" id="SSF109998">
    <property type="entry name" value="Triger factor/SurA peptide-binding domain-like"/>
    <property type="match status" value="1"/>
</dbReference>
<keyword evidence="16" id="KW-1185">Reference proteome</keyword>
<dbReference type="Gene3D" id="3.10.50.40">
    <property type="match status" value="1"/>
</dbReference>
<dbReference type="EMBL" id="JAGQDD010000016">
    <property type="protein sequence ID" value="MBQ0932408.1"/>
    <property type="molecule type" value="Genomic_DNA"/>
</dbReference>
<dbReference type="InterPro" id="IPR052029">
    <property type="entry name" value="PpiD_chaperone"/>
</dbReference>
<evidence type="ECO:0000256" key="5">
    <source>
        <dbReference type="ARBA" id="ARBA00022989"/>
    </source>
</evidence>
<dbReference type="PANTHER" id="PTHR47529:SF1">
    <property type="entry name" value="PERIPLASMIC CHAPERONE PPID"/>
    <property type="match status" value="1"/>
</dbReference>
<keyword evidence="4 13" id="KW-0812">Transmembrane</keyword>
<gene>
    <name evidence="15" type="ORF">KAK03_18170</name>
</gene>
<dbReference type="InterPro" id="IPR027304">
    <property type="entry name" value="Trigger_fact/SurA_dom_sf"/>
</dbReference>
<dbReference type="RefSeq" id="WP_210855980.1">
    <property type="nucleotide sequence ID" value="NZ_JAGQDD010000016.1"/>
</dbReference>
<dbReference type="Proteomes" id="UP000676246">
    <property type="component" value="Unassembled WGS sequence"/>
</dbReference>
<evidence type="ECO:0000256" key="7">
    <source>
        <dbReference type="ARBA" id="ARBA00023186"/>
    </source>
</evidence>
<dbReference type="InterPro" id="IPR000297">
    <property type="entry name" value="PPIase_PpiC"/>
</dbReference>
<evidence type="ECO:0000256" key="3">
    <source>
        <dbReference type="ARBA" id="ARBA00022519"/>
    </source>
</evidence>
<name>A0A940YDX7_9BURK</name>
<dbReference type="InterPro" id="IPR046357">
    <property type="entry name" value="PPIase_dom_sf"/>
</dbReference>
<evidence type="ECO:0000313" key="15">
    <source>
        <dbReference type="EMBL" id="MBQ0932408.1"/>
    </source>
</evidence>
<proteinExistence type="inferred from homology"/>
<dbReference type="PROSITE" id="PS50198">
    <property type="entry name" value="PPIC_PPIASE_2"/>
    <property type="match status" value="1"/>
</dbReference>
<comment type="subcellular location">
    <subcellularLocation>
        <location evidence="1">Cell inner membrane</location>
        <topology evidence="1">Single-pass type II membrane protein</topology>
        <orientation evidence="1">Periplasmic side</orientation>
    </subcellularLocation>
</comment>
<keyword evidence="5 13" id="KW-1133">Transmembrane helix</keyword>
<feature type="region of interest" description="Disordered" evidence="12">
    <location>
        <begin position="307"/>
        <end position="326"/>
    </location>
</feature>
<evidence type="ECO:0000256" key="11">
    <source>
        <dbReference type="PROSITE-ProRule" id="PRU00278"/>
    </source>
</evidence>
<feature type="domain" description="PpiC" evidence="14">
    <location>
        <begin position="265"/>
        <end position="368"/>
    </location>
</feature>
<evidence type="ECO:0000256" key="12">
    <source>
        <dbReference type="SAM" id="MobiDB-lite"/>
    </source>
</evidence>